<feature type="compositionally biased region" description="Acidic residues" evidence="1">
    <location>
        <begin position="219"/>
        <end position="232"/>
    </location>
</feature>
<proteinExistence type="predicted"/>
<feature type="compositionally biased region" description="Basic and acidic residues" evidence="1">
    <location>
        <begin position="110"/>
        <end position="120"/>
    </location>
</feature>
<feature type="region of interest" description="Disordered" evidence="1">
    <location>
        <begin position="330"/>
        <end position="382"/>
    </location>
</feature>
<evidence type="ECO:0000313" key="3">
    <source>
        <dbReference type="RefSeq" id="XP_020098190.1"/>
    </source>
</evidence>
<gene>
    <name evidence="3" type="primary">LOC109716972</name>
</gene>
<sequence>MEDTRLDLDAPLLSARRFSTVHAPATSSASSPISPRRPLPSRTALPVYKPDQKSGPVRIPGSVPFLWEHSPGRPKPSPTGPGPTPVQFPPVRPPPRTAHSVRTRGPVGGSEHEEASHADAHEALSRTDSFLVNCSLSGVADYADHPRVLYADDAPACDFIMGRFLPAAQALAGGPRPQNHANVENASACEREPTKPSPVPRRDPVRRAPILCPYSANYADEEEEEEEEEEEYYDHSSRDFSTNKVCGLIPIFCLNNSFCLLKLGGRSSRGDEYEQKLEERNQAGRSQLNTESNWILDWTSSQMADWAFPFPHSTFQKGNLNPAFQKTLSEDLKESSAGKDDKVEGNLTAESRGSDALQHNSSGAADPRLQISPNSENAKHDISEDSAALLPCKLQLLLPKSPSDSWLSRVLPSVSSKKLPARSFLVLRSPPKKQATRALLDPKPDL</sequence>
<reference evidence="2" key="1">
    <citation type="journal article" date="2015" name="Nat. Genet.">
        <title>The pineapple genome and the evolution of CAM photosynthesis.</title>
        <authorList>
            <person name="Ming R."/>
            <person name="VanBuren R."/>
            <person name="Wai C.M."/>
            <person name="Tang H."/>
            <person name="Schatz M.C."/>
            <person name="Bowers J.E."/>
            <person name="Lyons E."/>
            <person name="Wang M.L."/>
            <person name="Chen J."/>
            <person name="Biggers E."/>
            <person name="Zhang J."/>
            <person name="Huang L."/>
            <person name="Zhang L."/>
            <person name="Miao W."/>
            <person name="Zhang J."/>
            <person name="Ye Z."/>
            <person name="Miao C."/>
            <person name="Lin Z."/>
            <person name="Wang H."/>
            <person name="Zhou H."/>
            <person name="Yim W.C."/>
            <person name="Priest H.D."/>
            <person name="Zheng C."/>
            <person name="Woodhouse M."/>
            <person name="Edger P.P."/>
            <person name="Guyot R."/>
            <person name="Guo H.B."/>
            <person name="Guo H."/>
            <person name="Zheng G."/>
            <person name="Singh R."/>
            <person name="Sharma A."/>
            <person name="Min X."/>
            <person name="Zheng Y."/>
            <person name="Lee H."/>
            <person name="Gurtowski J."/>
            <person name="Sedlazeck F.J."/>
            <person name="Harkess A."/>
            <person name="McKain M.R."/>
            <person name="Liao Z."/>
            <person name="Fang J."/>
            <person name="Liu J."/>
            <person name="Zhang X."/>
            <person name="Zhang Q."/>
            <person name="Hu W."/>
            <person name="Qin Y."/>
            <person name="Wang K."/>
            <person name="Chen L.Y."/>
            <person name="Shirley N."/>
            <person name="Lin Y.R."/>
            <person name="Liu L.Y."/>
            <person name="Hernandez A.G."/>
            <person name="Wright C.L."/>
            <person name="Bulone V."/>
            <person name="Tuskan G.A."/>
            <person name="Heath K."/>
            <person name="Zee F."/>
            <person name="Moore P.H."/>
            <person name="Sunkar R."/>
            <person name="Leebens-Mack J.H."/>
            <person name="Mockler T."/>
            <person name="Bennetzen J.L."/>
            <person name="Freeling M."/>
            <person name="Sankoff D."/>
            <person name="Paterson A.H."/>
            <person name="Zhu X."/>
            <person name="Yang X."/>
            <person name="Smith J.A."/>
            <person name="Cushman J.C."/>
            <person name="Paull R.E."/>
            <person name="Yu Q."/>
        </authorList>
    </citation>
    <scope>NUCLEOTIDE SEQUENCE [LARGE SCALE GENOMIC DNA]</scope>
    <source>
        <strain evidence="2">cv. F153</strain>
    </source>
</reference>
<accession>A0A6P5FYX9</accession>
<dbReference type="InterPro" id="IPR007789">
    <property type="entry name" value="DUF688"/>
</dbReference>
<feature type="compositionally biased region" description="Low complexity" evidence="1">
    <location>
        <begin position="20"/>
        <end position="43"/>
    </location>
</feature>
<protein>
    <submittedName>
        <fullName evidence="3">Uncharacterized protein LOC109716972</fullName>
    </submittedName>
</protein>
<dbReference type="Pfam" id="PF05097">
    <property type="entry name" value="DUF688"/>
    <property type="match status" value="1"/>
</dbReference>
<organism evidence="2 3">
    <name type="scientific">Ananas comosus</name>
    <name type="common">Pineapple</name>
    <name type="synonym">Ananas ananas</name>
    <dbReference type="NCBI Taxonomy" id="4615"/>
    <lineage>
        <taxon>Eukaryota</taxon>
        <taxon>Viridiplantae</taxon>
        <taxon>Streptophyta</taxon>
        <taxon>Embryophyta</taxon>
        <taxon>Tracheophyta</taxon>
        <taxon>Spermatophyta</taxon>
        <taxon>Magnoliopsida</taxon>
        <taxon>Liliopsida</taxon>
        <taxon>Poales</taxon>
        <taxon>Bromeliaceae</taxon>
        <taxon>Bromelioideae</taxon>
        <taxon>Ananas</taxon>
    </lineage>
</organism>
<dbReference type="OrthoDB" id="677721at2759"/>
<dbReference type="PANTHER" id="PTHR33671">
    <property type="entry name" value="N-METHYLTRANSFERASE, PUTATIVE (DUF688)-RELATED"/>
    <property type="match status" value="1"/>
</dbReference>
<evidence type="ECO:0000256" key="1">
    <source>
        <dbReference type="SAM" id="MobiDB-lite"/>
    </source>
</evidence>
<dbReference type="RefSeq" id="XP_020098190.1">
    <property type="nucleotide sequence ID" value="XM_020242601.1"/>
</dbReference>
<dbReference type="Proteomes" id="UP000515123">
    <property type="component" value="Linkage group 11"/>
</dbReference>
<dbReference type="AlphaFoldDB" id="A0A6P5FYX9"/>
<evidence type="ECO:0000313" key="2">
    <source>
        <dbReference type="Proteomes" id="UP000515123"/>
    </source>
</evidence>
<name>A0A6P5FYX9_ANACO</name>
<dbReference type="Gramene" id="Aco018106.1.mrna1">
    <property type="protein sequence ID" value="Aco018106.1.mrna1"/>
    <property type="gene ID" value="Aco018106.1.path1"/>
</dbReference>
<keyword evidence="2" id="KW-1185">Reference proteome</keyword>
<dbReference type="GeneID" id="109716972"/>
<reference evidence="3" key="2">
    <citation type="submission" date="2025-08" db="UniProtKB">
        <authorList>
            <consortium name="RefSeq"/>
        </authorList>
    </citation>
    <scope>IDENTIFICATION</scope>
    <source>
        <tissue evidence="3">Leaf</tissue>
    </source>
</reference>
<feature type="compositionally biased region" description="Basic and acidic residues" evidence="1">
    <location>
        <begin position="189"/>
        <end position="206"/>
    </location>
</feature>
<feature type="compositionally biased region" description="Pro residues" evidence="1">
    <location>
        <begin position="73"/>
        <end position="96"/>
    </location>
</feature>
<feature type="compositionally biased region" description="Basic and acidic residues" evidence="1">
    <location>
        <begin position="330"/>
        <end position="344"/>
    </location>
</feature>
<dbReference type="PANTHER" id="PTHR33671:SF2">
    <property type="entry name" value="N-METHYLTRANSFERASE, PUTATIVE (DUF688)-RELATED"/>
    <property type="match status" value="1"/>
</dbReference>
<feature type="region of interest" description="Disordered" evidence="1">
    <location>
        <begin position="172"/>
        <end position="236"/>
    </location>
</feature>
<feature type="region of interest" description="Disordered" evidence="1">
    <location>
        <begin position="17"/>
        <end position="120"/>
    </location>
</feature>